<sequence length="205" mass="23115">MALSGGGADTDYFSFSIKELTEGIFAMNTNPEVAKMFQAFLKKIPIGFTSLQDEERSRTIVISGIEELGSGCKATERQAHVEGKVNEVFDALDIECRPVTVFRLGKWDGARPRLVKVVLPSKTHWATALANAYRLRSTGLANIHIRRSMTLEERRREFQLRQEARELNKGLPHRQWVVYKGELKKVSDLPARQIPGNFGPPRFSA</sequence>
<protein>
    <submittedName>
        <fullName evidence="1">Uncharacterized protein</fullName>
    </submittedName>
</protein>
<comment type="caution">
    <text evidence="1">The sequence shown here is derived from an EMBL/GenBank/DDBJ whole genome shotgun (WGS) entry which is preliminary data.</text>
</comment>
<organism evidence="1 2">
    <name type="scientific">Ancylostoma ceylanicum</name>
    <dbReference type="NCBI Taxonomy" id="53326"/>
    <lineage>
        <taxon>Eukaryota</taxon>
        <taxon>Metazoa</taxon>
        <taxon>Ecdysozoa</taxon>
        <taxon>Nematoda</taxon>
        <taxon>Chromadorea</taxon>
        <taxon>Rhabditida</taxon>
        <taxon>Rhabditina</taxon>
        <taxon>Rhabditomorpha</taxon>
        <taxon>Strongyloidea</taxon>
        <taxon>Ancylostomatidae</taxon>
        <taxon>Ancylostomatinae</taxon>
        <taxon>Ancylostoma</taxon>
    </lineage>
</organism>
<proteinExistence type="predicted"/>
<name>A0A016UF17_9BILA</name>
<dbReference type="EMBL" id="JARK01001378">
    <property type="protein sequence ID" value="EYC13755.1"/>
    <property type="molecule type" value="Genomic_DNA"/>
</dbReference>
<gene>
    <name evidence="1" type="primary">Acey_s0042.g504</name>
    <name evidence="1" type="ORF">Y032_0042g504</name>
</gene>
<reference evidence="2" key="1">
    <citation type="journal article" date="2015" name="Nat. Genet.">
        <title>The genome and transcriptome of the zoonotic hookworm Ancylostoma ceylanicum identify infection-specific gene families.</title>
        <authorList>
            <person name="Schwarz E.M."/>
            <person name="Hu Y."/>
            <person name="Antoshechkin I."/>
            <person name="Miller M.M."/>
            <person name="Sternberg P.W."/>
            <person name="Aroian R.V."/>
        </authorList>
    </citation>
    <scope>NUCLEOTIDE SEQUENCE</scope>
    <source>
        <strain evidence="2">HY135</strain>
    </source>
</reference>
<dbReference type="Proteomes" id="UP000024635">
    <property type="component" value="Unassembled WGS sequence"/>
</dbReference>
<evidence type="ECO:0000313" key="2">
    <source>
        <dbReference type="Proteomes" id="UP000024635"/>
    </source>
</evidence>
<keyword evidence="2" id="KW-1185">Reference proteome</keyword>
<evidence type="ECO:0000313" key="1">
    <source>
        <dbReference type="EMBL" id="EYC13755.1"/>
    </source>
</evidence>
<dbReference type="OrthoDB" id="5868288at2759"/>
<dbReference type="AlphaFoldDB" id="A0A016UF17"/>
<accession>A0A016UF17</accession>